<dbReference type="GO" id="GO:0008610">
    <property type="term" value="P:lipid biosynthetic process"/>
    <property type="evidence" value="ECO:0007669"/>
    <property type="project" value="UniProtKB-ARBA"/>
</dbReference>
<dbReference type="PROSITE" id="PS00455">
    <property type="entry name" value="AMP_BINDING"/>
    <property type="match status" value="3"/>
</dbReference>
<dbReference type="SUPFAM" id="SSF52777">
    <property type="entry name" value="CoA-dependent acyltransferases"/>
    <property type="match status" value="4"/>
</dbReference>
<dbReference type="GO" id="GO:0016491">
    <property type="term" value="F:oxidoreductase activity"/>
    <property type="evidence" value="ECO:0007669"/>
    <property type="project" value="InterPro"/>
</dbReference>
<comment type="caution">
    <text evidence="8">The sequence shown here is derived from an EMBL/GenBank/DDBJ whole genome shotgun (WGS) entry which is preliminary data.</text>
</comment>
<dbReference type="InterPro" id="IPR009081">
    <property type="entry name" value="PP-bd_ACP"/>
</dbReference>
<dbReference type="InterPro" id="IPR042099">
    <property type="entry name" value="ANL_N_sf"/>
</dbReference>
<evidence type="ECO:0000259" key="7">
    <source>
        <dbReference type="PROSITE" id="PS50075"/>
    </source>
</evidence>
<dbReference type="PROSITE" id="PS00012">
    <property type="entry name" value="PHOSPHOPANTETHEINE"/>
    <property type="match status" value="1"/>
</dbReference>
<dbReference type="InterPro" id="IPR029479">
    <property type="entry name" value="Nitroreductase"/>
</dbReference>
<name>A0A414CYS7_MEDGN</name>
<dbReference type="NCBIfam" id="TIGR01733">
    <property type="entry name" value="AA-adenyl-dom"/>
    <property type="match status" value="2"/>
</dbReference>
<dbReference type="Pfam" id="PF00550">
    <property type="entry name" value="PP-binding"/>
    <property type="match status" value="3"/>
</dbReference>
<organism evidence="8 11">
    <name type="scientific">Mediterraneibacter gnavus</name>
    <name type="common">Ruminococcus gnavus</name>
    <dbReference type="NCBI Taxonomy" id="33038"/>
    <lineage>
        <taxon>Bacteria</taxon>
        <taxon>Bacillati</taxon>
        <taxon>Bacillota</taxon>
        <taxon>Clostridia</taxon>
        <taxon>Lachnospirales</taxon>
        <taxon>Lachnospiraceae</taxon>
        <taxon>Mediterraneibacter</taxon>
    </lineage>
</organism>
<keyword evidence="3" id="KW-0596">Phosphopantetheine</keyword>
<dbReference type="InterPro" id="IPR001031">
    <property type="entry name" value="Thioesterase"/>
</dbReference>
<dbReference type="CDD" id="cd19535">
    <property type="entry name" value="Cyc_NRPS"/>
    <property type="match status" value="2"/>
</dbReference>
<keyword evidence="4" id="KW-0597">Phosphoprotein</keyword>
<dbReference type="FunFam" id="3.30.559.10:FF:000023">
    <property type="entry name" value="Non-ribosomal peptide synthetase"/>
    <property type="match status" value="2"/>
</dbReference>
<dbReference type="SUPFAM" id="SSF53474">
    <property type="entry name" value="alpha/beta-Hydrolases"/>
    <property type="match status" value="1"/>
</dbReference>
<dbReference type="RefSeq" id="WP_118044189.1">
    <property type="nucleotide sequence ID" value="NZ_QRIP01000033.1"/>
</dbReference>
<dbReference type="GO" id="GO:0044550">
    <property type="term" value="P:secondary metabolite biosynthetic process"/>
    <property type="evidence" value="ECO:0007669"/>
    <property type="project" value="TreeGrafter"/>
</dbReference>
<dbReference type="Gene3D" id="3.40.50.12780">
    <property type="entry name" value="N-terminal domain of ligase-like"/>
    <property type="match status" value="4"/>
</dbReference>
<comment type="cofactor">
    <cofactor evidence="1">
        <name>pantetheine 4'-phosphate</name>
        <dbReference type="ChEBI" id="CHEBI:47942"/>
    </cofactor>
</comment>
<accession>A0A414CYS7</accession>
<dbReference type="InterPro" id="IPR029058">
    <property type="entry name" value="AB_hydrolase_fold"/>
</dbReference>
<dbReference type="GO" id="GO:0005737">
    <property type="term" value="C:cytoplasm"/>
    <property type="evidence" value="ECO:0007669"/>
    <property type="project" value="TreeGrafter"/>
</dbReference>
<dbReference type="Pfam" id="PF00975">
    <property type="entry name" value="Thioesterase"/>
    <property type="match status" value="1"/>
</dbReference>
<comment type="pathway">
    <text evidence="2">Siderophore biosynthesis.</text>
</comment>
<dbReference type="Pfam" id="PF00881">
    <property type="entry name" value="Nitroreductase"/>
    <property type="match status" value="1"/>
</dbReference>
<evidence type="ECO:0000313" key="9">
    <source>
        <dbReference type="EMBL" id="RHG79652.1"/>
    </source>
</evidence>
<evidence type="ECO:0000313" key="11">
    <source>
        <dbReference type="Proteomes" id="UP000284472"/>
    </source>
</evidence>
<dbReference type="Gene3D" id="3.30.559.10">
    <property type="entry name" value="Chloramphenicol acetyltransferase-like domain"/>
    <property type="match status" value="2"/>
</dbReference>
<dbReference type="InterPro" id="IPR036736">
    <property type="entry name" value="ACP-like_sf"/>
</dbReference>
<dbReference type="EMBL" id="QSIR01000037">
    <property type="protein sequence ID" value="RHD00964.1"/>
    <property type="molecule type" value="Genomic_DNA"/>
</dbReference>
<dbReference type="InterPro" id="IPR023213">
    <property type="entry name" value="CAT-like_dom_sf"/>
</dbReference>
<proteinExistence type="predicted"/>
<dbReference type="Pfam" id="PF00668">
    <property type="entry name" value="Condensation"/>
    <property type="match status" value="2"/>
</dbReference>
<dbReference type="Proteomes" id="UP000283981">
    <property type="component" value="Unassembled WGS sequence"/>
</dbReference>
<evidence type="ECO:0000256" key="1">
    <source>
        <dbReference type="ARBA" id="ARBA00001957"/>
    </source>
</evidence>
<dbReference type="Gene3D" id="3.30.300.30">
    <property type="match status" value="3"/>
</dbReference>
<feature type="domain" description="Carrier" evidence="7">
    <location>
        <begin position="1552"/>
        <end position="1627"/>
    </location>
</feature>
<dbReference type="Proteomes" id="UP000284472">
    <property type="component" value="Unassembled WGS sequence"/>
</dbReference>
<dbReference type="FunFam" id="3.30.559.30:FF:000006">
    <property type="entry name" value="Yersiniabactin polyketide/non-ribosomal peptide synthetase"/>
    <property type="match status" value="1"/>
</dbReference>
<dbReference type="InterPro" id="IPR020051">
    <property type="entry name" value="SagB-type_dehydrogenase"/>
</dbReference>
<dbReference type="InterPro" id="IPR045851">
    <property type="entry name" value="AMP-bd_C_sf"/>
</dbReference>
<dbReference type="SUPFAM" id="SSF55469">
    <property type="entry name" value="FMN-dependent nitroreductase-like"/>
    <property type="match status" value="1"/>
</dbReference>
<dbReference type="GO" id="GO:0031177">
    <property type="term" value="F:phosphopantetheine binding"/>
    <property type="evidence" value="ECO:0007669"/>
    <property type="project" value="TreeGrafter"/>
</dbReference>
<dbReference type="SUPFAM" id="SSF47336">
    <property type="entry name" value="ACP-like"/>
    <property type="match status" value="3"/>
</dbReference>
<keyword evidence="5" id="KW-0436">Ligase</keyword>
<evidence type="ECO:0000256" key="5">
    <source>
        <dbReference type="ARBA" id="ARBA00022598"/>
    </source>
</evidence>
<dbReference type="GO" id="GO:0017000">
    <property type="term" value="P:antibiotic biosynthetic process"/>
    <property type="evidence" value="ECO:0007669"/>
    <property type="project" value="UniProtKB-KW"/>
</dbReference>
<feature type="domain" description="Carrier" evidence="7">
    <location>
        <begin position="2940"/>
        <end position="3017"/>
    </location>
</feature>
<dbReference type="PANTHER" id="PTHR45527">
    <property type="entry name" value="NONRIBOSOMAL PEPTIDE SYNTHETASE"/>
    <property type="match status" value="1"/>
</dbReference>
<gene>
    <name evidence="9" type="ORF">DW243_15935</name>
    <name evidence="8" type="ORF">DW812_16420</name>
</gene>
<feature type="domain" description="Carrier" evidence="7">
    <location>
        <begin position="518"/>
        <end position="594"/>
    </location>
</feature>
<dbReference type="InterPro" id="IPR010071">
    <property type="entry name" value="AA_adenyl_dom"/>
</dbReference>
<evidence type="ECO:0000313" key="8">
    <source>
        <dbReference type="EMBL" id="RHD00964.1"/>
    </source>
</evidence>
<dbReference type="GO" id="GO:0043041">
    <property type="term" value="P:amino acid activation for nonribosomal peptide biosynthetic process"/>
    <property type="evidence" value="ECO:0007669"/>
    <property type="project" value="TreeGrafter"/>
</dbReference>
<protein>
    <submittedName>
        <fullName evidence="8">Amino acid adenylation domain-containing protein</fullName>
    </submittedName>
</protein>
<evidence type="ECO:0000313" key="10">
    <source>
        <dbReference type="Proteomes" id="UP000283981"/>
    </source>
</evidence>
<dbReference type="PROSITE" id="PS50075">
    <property type="entry name" value="CARRIER"/>
    <property type="match status" value="3"/>
</dbReference>
<dbReference type="InterPro" id="IPR001242">
    <property type="entry name" value="Condensation_dom"/>
</dbReference>
<dbReference type="InterPro" id="IPR006162">
    <property type="entry name" value="Ppantetheine_attach_site"/>
</dbReference>
<dbReference type="PANTHER" id="PTHR45527:SF10">
    <property type="entry name" value="PYOCHELIN SYNTHASE PCHF"/>
    <property type="match status" value="1"/>
</dbReference>
<dbReference type="InterPro" id="IPR057737">
    <property type="entry name" value="Condensation_MtbB-like"/>
</dbReference>
<dbReference type="NCBIfam" id="NF003417">
    <property type="entry name" value="PRK04813.1"/>
    <property type="match status" value="4"/>
</dbReference>
<dbReference type="GO" id="GO:0016874">
    <property type="term" value="F:ligase activity"/>
    <property type="evidence" value="ECO:0007669"/>
    <property type="project" value="UniProtKB-KW"/>
</dbReference>
<evidence type="ECO:0000256" key="2">
    <source>
        <dbReference type="ARBA" id="ARBA00004924"/>
    </source>
</evidence>
<dbReference type="EMBL" id="QRIS01000036">
    <property type="protein sequence ID" value="RHG79652.1"/>
    <property type="molecule type" value="Genomic_DNA"/>
</dbReference>
<dbReference type="Pfam" id="PF00501">
    <property type="entry name" value="AMP-binding"/>
    <property type="match status" value="4"/>
</dbReference>
<reference evidence="10 11" key="1">
    <citation type="submission" date="2018-08" db="EMBL/GenBank/DDBJ databases">
        <title>A genome reference for cultivated species of the human gut microbiota.</title>
        <authorList>
            <person name="Zou Y."/>
            <person name="Xue W."/>
            <person name="Luo G."/>
        </authorList>
    </citation>
    <scope>NUCLEOTIDE SEQUENCE [LARGE SCALE GENOMIC DNA]</scope>
    <source>
        <strain evidence="9 10">AM21-18</strain>
        <strain evidence="8 11">AM32-6</strain>
    </source>
</reference>
<dbReference type="Gene3D" id="1.10.1200.10">
    <property type="entry name" value="ACP-like"/>
    <property type="match status" value="3"/>
</dbReference>
<keyword evidence="6" id="KW-0045">Antibiotic biosynthesis</keyword>
<dbReference type="InterPro" id="IPR020845">
    <property type="entry name" value="AMP-binding_CS"/>
</dbReference>
<sequence>MGYNLFEKMNSEANVERIYAQYNATDKQFQRCTLVDLFNKTVEKYPDNIAIKNGSEIITYDELNEKAKKVASDLKTVGVQPGDRVGIIVSRKISTLANIIGSLMIGAAYVPIEAEFPEERKVFIVNNSKCKALLDGQNPPEIYNTVNAENIEDDFEATAYIIYTSGSTGHPKGVEISNKSVVNTILDMIDKFNINEKDKILGLSSMCFDLSVFDIFASFSTGATLVQIEDPRDVSEILTLIEREGITITNSIPSTMELYVNNSREGYTNDTLRLSLLSGDWIALNLPDKIKRLFPNCNVISLGGATEASIWSIYYPIEHVEDDWKSIPYGYPLSNQKMYILNYEHKLCPYGIEGEIYIGGQGIAKGYINDETKTKEAFIEHRVFGRLYKTGDFGVMTRENYIQFLGRKDSQVKLHGYRIELGEIESIMKKYPHILDGAVSIVKNEADSDILCAFYVMDEKYLPDLKLFMKSYLPNYMIPSEFIKLDSIPLTSNGKVDRKTLQTKKIRENGSDQKKINNNNMLLEQKLIELLKKVFPAKDNINVNDNFFELGLNSISMVSFVGEIEKELGIQLKFKEFLKANNILELTEILQESTTDIQSCNNIYKESDKDHLYEAFPISDVQLAYFMGRDEAFELGGTSTHAYGEIESTLDIELFNKSLQKVIERHPVLRSIVLPDGTQQILSDVEEYHIDSIDYSYLTEEEFQEKVLKEREQSSHHVFKPNEWPLFSFKIFKTPHNTNYFFIEFDLLIGDGMSMRILVNEIMKFYNDPQLVLPPLDYTFRDYMIALENFKESEEYKNAKKYWMDKIDEFPSAPSLNYIAKPKDIQNPHFDRVEWTLCEKELEKLKIIARKHNVTISSVLCTTFAKVLEYWSNQSHFAINLTVFNRKNFHPDVNKIIGDFTSTMLLDVNLEDSDEFWVACKKIQAVLMEALEYRDYNGVEFIREIAKYRHQENMAIMPIVFTSMIFEESNRQENYVDSIGESKYERSQTSQVFLDFQASDDNNQLKMSWDYVKELFDEKSIHDMFSSYIKLLSYVIEGKELIQIELPESDRDYIEQYNSTEEYIPQGLLYESLYTNARLRPNDIAVKNGSESVTYQELNKLSNKIGNYLHTQGIGRKDVICVLVKPTIETIAIIYGILKAGATYVPIEANCPEERIKFIVDKCNAKLLLQNYPKKSIWECLNDENLKILNSPTDLAYIIFTSGSTGMPKGVKITHESAYNTIFDINDRFNVSDNDKILGVSSLCFDLSIYDIFGAHIAGATLVQVEDSKDINEICRLIKEENITIYNSVPAIMGLIVSNMEQTSSNLKTILLSGDWIPKELPAKIHDIFGNVEIISLGGATEASIWSIYYKINEVKDEWDSIPYGTPLKNQKIYVLDSKKRLCPIGVVGELYIGGKGVATGYIGESQLTHEAFISHKLGYLYRTGDFGVLSRNGYVKFLGRRDSQVKIGGYRIELGEIQSKLKLIESIKEAVVLVKEGKNGNKFLKAYIETNEELQEGFIKEKLAMYLPKYMIPYQIIIVKQMPLTHNGKVDTKTLLDLPEETCTESEVYVKPQNHIEKELYELWKEVLEIDEFSLNENFYTLGGHSITMIKLLALMEKRMNVKLSYSDFIQNPTVLQNAALIEKKKSEAKPQVVYPNIIVEKDKEYDAFELTDIQMAYLVGRNAALKSGGISTHMYTEVKTELDLSKFNIALNKAILRHGMLRAVILKTGKQKILKNVPEYNIHVEDISNLKESDQLEKIIEKRKKLSSHVFETDQWPLFNFEAYYLGDGISYLFVEFDQLIADGTSIQIITNDILDFYYHPDIPIYNSNISFRDYMKTYSAMKNQDTYIDDYNYWQNKLITFPEAPIPPIKKSGLQDKNWTFERLSMIFDKEEYERLKKFAMDHETTVSVVLCAAYSKVLSTWSNQSRIALNLTLFNRYPFHEDVDKLVGDFTSVLLLDIDCAEYGNYEDLCLNIQNTLAEAMEHKLYEGIQVIRDLARIKGMVNQPVMPIVFTSMLFGEEKNSNYKIGSQEYTSTQTTQVYLDHQANDMDGNLNLTWDYVSDLFDEEIIRKMFKQYIDNIKSIIKGNIFFEEELSDVDSEIIEQYNMTDTRKAEITLIDLFQETVKKYPNNPAIIDKETIITYEEMNGMANQMANYLKQQGIQKGDKVAVLGYRNNTAIIGIMGILKLGAVFVPLDPGVPEQRTKYIRENSEWKYLLDTKKENEWKNFSNEYEMISIDSNSLAYIIYTSGSTGQPKGVMISNAAAVNTILDINKKFNITSNDKIAGISSLCFDLSIYDIFGTFAAGASLVIIENQRNMQDVMNCIEKNKVTVWNSVPAIMDMGIRYINNSKNTDYIWEQNSYEYVVNNKKMYWSPAAVWKIKDNTLYVNKKAFNDPFIVKLLPELYFFVQEGKSKQEILDEFSDLSANRLEEYINQFIDDHILVDSILTPEELFGTQDNLFQHTFGQRLIYDAEAYQKFKNVQMRRHLEYSGESTKLPRDFKYPDVIKNRKSTRVFNEKEKIPFNTFSAAISVFAQRNENGKEKYNYSSAGGLYPIDIFIYIKNNRVEDMKAGLYYYNPISSELILVKAGEIISSDAHYFTNKSIFHSSAFSVFFIYNAAVTMPRYGGAGYEYGFIDTGIMTALFTQICQHLNLGTCSIGDMNFSKISDIFKLNSGQMWIHTVECGIKKENGELTLLPLAKPRKESQFTNTSLRIVMLSGDWIPKELPAKIRSYAPNAKVVSLGGATEASIWSIYYPIGEVDKKWKSIPYGYPLGNQKIYIMNTQGHVLPVGVKGEICIAGAGVAEGYCNDKDKTEKAFVTYPQYGRVYRTGDFGILHKEGYIEFLGRMDYQVKLNGYRVELQEIENAILQNPEIENCVVKMQKNLKDNFLIAYYTAKHNVNETILKTSLRNLLPSYMIPKYFMRIDKFYLNSNGKIERDNLPEFKIGIRRRERYVSASTDIEKKICRMVEDILQISDVGLNDDFFEIGGDSIKATEFIAAIETEYKVKIGFEIFEKSKISEIIEIIEKKRREEEEMSIENVELIKKGQNHHKKCFLFSEVRGSIDQYYPLVKTIKEDYSIYGVKDNWFKGLSAMNVTLEKLAEKYVDEIISLSSDEDDIVLGGWSFGGLWALEVYKQLKDRRKIKYLAIVDSLQPGVELDTIEEFTLKEEKGIVQKYISPLIDLESVTDTEMLWHIVIQYFRENVDSFEKFKNSFGNLSFVLQESEPEECIKKFNLFRTLSNAQTKYREIDVSYSVPALLVKGTKSYINMNLEKWKNIFRHHQILEYPVDHKQIIQNTVASRWIEELNKKI</sequence>
<dbReference type="InterPro" id="IPR000415">
    <property type="entry name" value="Nitroreductase-like"/>
</dbReference>
<dbReference type="NCBIfam" id="TIGR03605">
    <property type="entry name" value="antibiot_sagB"/>
    <property type="match status" value="1"/>
</dbReference>
<evidence type="ECO:0000256" key="4">
    <source>
        <dbReference type="ARBA" id="ARBA00022553"/>
    </source>
</evidence>
<dbReference type="Gene3D" id="3.40.109.10">
    <property type="entry name" value="NADH Oxidase"/>
    <property type="match status" value="1"/>
</dbReference>
<evidence type="ECO:0000256" key="6">
    <source>
        <dbReference type="ARBA" id="ARBA00023194"/>
    </source>
</evidence>
<dbReference type="Gene3D" id="3.40.50.1820">
    <property type="entry name" value="alpha/beta hydrolase"/>
    <property type="match status" value="1"/>
</dbReference>
<dbReference type="Gene3D" id="3.30.559.30">
    <property type="entry name" value="Nonribosomal peptide synthetase, condensation domain"/>
    <property type="match status" value="2"/>
</dbReference>
<dbReference type="InterPro" id="IPR000873">
    <property type="entry name" value="AMP-dep_synth/lig_dom"/>
</dbReference>
<evidence type="ECO:0000256" key="3">
    <source>
        <dbReference type="ARBA" id="ARBA00022450"/>
    </source>
</evidence>
<dbReference type="SUPFAM" id="SSF56801">
    <property type="entry name" value="Acetyl-CoA synthetase-like"/>
    <property type="match status" value="3"/>
</dbReference>
<dbReference type="CDD" id="cd02142">
    <property type="entry name" value="McbC_SagB-like_oxidoreductase"/>
    <property type="match status" value="1"/>
</dbReference>